<dbReference type="HOGENOM" id="CLU_044376_0_0_1"/>
<dbReference type="PROSITE" id="PS50097">
    <property type="entry name" value="BTB"/>
    <property type="match status" value="1"/>
</dbReference>
<gene>
    <name evidence="3" type="ORF">SCHCODRAFT_232559</name>
</gene>
<name>D8PWN6_SCHCM</name>
<proteinExistence type="predicted"/>
<feature type="compositionally biased region" description="Polar residues" evidence="1">
    <location>
        <begin position="36"/>
        <end position="46"/>
    </location>
</feature>
<feature type="compositionally biased region" description="Polar residues" evidence="1">
    <location>
        <begin position="1"/>
        <end position="17"/>
    </location>
</feature>
<dbReference type="SUPFAM" id="SSF54695">
    <property type="entry name" value="POZ domain"/>
    <property type="match status" value="1"/>
</dbReference>
<dbReference type="AlphaFoldDB" id="D8PWN6"/>
<feature type="domain" description="BTB" evidence="2">
    <location>
        <begin position="74"/>
        <end position="138"/>
    </location>
</feature>
<dbReference type="PANTHER" id="PTHR47369">
    <property type="entry name" value="BTB/POZ DOMAIN-CONTAINING PROTEIN"/>
    <property type="match status" value="1"/>
</dbReference>
<dbReference type="VEuPathDB" id="FungiDB:SCHCODRAFT_02606391"/>
<protein>
    <recommendedName>
        <fullName evidence="2">BTB domain-containing protein</fullName>
    </recommendedName>
</protein>
<dbReference type="InterPro" id="IPR000210">
    <property type="entry name" value="BTB/POZ_dom"/>
</dbReference>
<feature type="compositionally biased region" description="Low complexity" evidence="1">
    <location>
        <begin position="18"/>
        <end position="28"/>
    </location>
</feature>
<dbReference type="InParanoid" id="D8PWN6"/>
<sequence>MNGAASASQSSYVNGHQNGSAGANGAGSPYEAAENEQATSSASPQNGYVFPANHHNEEIVEHLYQSGFQAGNYSDILLHVHQNMYRLHSIILSRSPYLAHLMSTMQPNVQRAIYVPLDHDREVTPDGFAIALGYLYSSASLRLVHPDNARGVLAAACLLGGMDELCEFAYDVCRRHISLDNIGSWLDFVEIPDTTSGSATPMRSGTPMLPGTPTLATPPPLPQPTTLFGLYTQRLRSDVFNFLVVTLPASLDLTDTNQDSSEPSGRDVLMQIFAQVPFDLFKSAVESPTFQIGSDQARFKFAKDTIEVRKRTNPRAAGAEETVVLAFGGGNGGSAVHVTRKLRKKPLWKVNS</sequence>
<dbReference type="FunCoup" id="D8PWN6">
    <property type="interactions" value="2"/>
</dbReference>
<evidence type="ECO:0000313" key="4">
    <source>
        <dbReference type="Proteomes" id="UP000007431"/>
    </source>
</evidence>
<dbReference type="GeneID" id="9595744"/>
<dbReference type="PANTHER" id="PTHR47369:SF2">
    <property type="entry name" value="BTB_POZ DOMAIN-CONTAINING PROTEIN 2"/>
    <property type="match status" value="1"/>
</dbReference>
<dbReference type="InterPro" id="IPR011333">
    <property type="entry name" value="SKP1/BTB/POZ_sf"/>
</dbReference>
<accession>D8PWN6</accession>
<dbReference type="RefSeq" id="XP_003035144.1">
    <property type="nucleotide sequence ID" value="XM_003035098.1"/>
</dbReference>
<reference evidence="3 4" key="1">
    <citation type="journal article" date="2010" name="Nat. Biotechnol.">
        <title>Genome sequence of the model mushroom Schizophyllum commune.</title>
        <authorList>
            <person name="Ohm R.A."/>
            <person name="de Jong J.F."/>
            <person name="Lugones L.G."/>
            <person name="Aerts A."/>
            <person name="Kothe E."/>
            <person name="Stajich J.E."/>
            <person name="de Vries R.P."/>
            <person name="Record E."/>
            <person name="Levasseur A."/>
            <person name="Baker S.E."/>
            <person name="Bartholomew K.A."/>
            <person name="Coutinho P.M."/>
            <person name="Erdmann S."/>
            <person name="Fowler T.J."/>
            <person name="Gathman A.C."/>
            <person name="Lombard V."/>
            <person name="Henrissat B."/>
            <person name="Knabe N."/>
            <person name="Kuees U."/>
            <person name="Lilly W.W."/>
            <person name="Lindquist E."/>
            <person name="Lucas S."/>
            <person name="Magnuson J.K."/>
            <person name="Piumi F."/>
            <person name="Raudaskoski M."/>
            <person name="Salamov A."/>
            <person name="Schmutz J."/>
            <person name="Schwarze F.W.M.R."/>
            <person name="vanKuyk P.A."/>
            <person name="Horton J.S."/>
            <person name="Grigoriev I.V."/>
            <person name="Woesten H.A.B."/>
        </authorList>
    </citation>
    <scope>NUCLEOTIDE SEQUENCE [LARGE SCALE GENOMIC DNA]</scope>
    <source>
        <strain evidence="4">H4-8 / FGSC 9210</strain>
    </source>
</reference>
<dbReference type="eggNOG" id="ENOG502QUCE">
    <property type="taxonomic scope" value="Eukaryota"/>
</dbReference>
<evidence type="ECO:0000313" key="3">
    <source>
        <dbReference type="EMBL" id="EFJ00242.1"/>
    </source>
</evidence>
<dbReference type="KEGG" id="scm:SCHCO_02606391"/>
<dbReference type="Gene3D" id="3.30.710.10">
    <property type="entry name" value="Potassium Channel Kv1.1, Chain A"/>
    <property type="match status" value="1"/>
</dbReference>
<dbReference type="OMA" id="GFQTGNY"/>
<dbReference type="Proteomes" id="UP000007431">
    <property type="component" value="Unassembled WGS sequence"/>
</dbReference>
<evidence type="ECO:0000256" key="1">
    <source>
        <dbReference type="SAM" id="MobiDB-lite"/>
    </source>
</evidence>
<evidence type="ECO:0000259" key="2">
    <source>
        <dbReference type="PROSITE" id="PS50097"/>
    </source>
</evidence>
<dbReference type="EMBL" id="GL377303">
    <property type="protein sequence ID" value="EFJ00242.1"/>
    <property type="molecule type" value="Genomic_DNA"/>
</dbReference>
<dbReference type="OrthoDB" id="6359943at2759"/>
<dbReference type="SMART" id="SM00225">
    <property type="entry name" value="BTB"/>
    <property type="match status" value="1"/>
</dbReference>
<organism evidence="4">
    <name type="scientific">Schizophyllum commune (strain H4-8 / FGSC 9210)</name>
    <name type="common">Split gill fungus</name>
    <dbReference type="NCBI Taxonomy" id="578458"/>
    <lineage>
        <taxon>Eukaryota</taxon>
        <taxon>Fungi</taxon>
        <taxon>Dikarya</taxon>
        <taxon>Basidiomycota</taxon>
        <taxon>Agaricomycotina</taxon>
        <taxon>Agaricomycetes</taxon>
        <taxon>Agaricomycetidae</taxon>
        <taxon>Agaricales</taxon>
        <taxon>Schizophyllaceae</taxon>
        <taxon>Schizophyllum</taxon>
    </lineage>
</organism>
<feature type="region of interest" description="Disordered" evidence="1">
    <location>
        <begin position="1"/>
        <end position="50"/>
    </location>
</feature>
<keyword evidence="4" id="KW-1185">Reference proteome</keyword>